<dbReference type="NCBIfam" id="TIGR04325">
    <property type="entry name" value="MTase_LIC12133"/>
    <property type="match status" value="1"/>
</dbReference>
<reference evidence="1 2" key="1">
    <citation type="journal article" date="2006" name="Int. J. Syst. Evol. Microbiol.">
        <title>Dyella yeojuensis sp. nov., isolated from greenhouse soil in Korea.</title>
        <authorList>
            <person name="Kim B.Y."/>
            <person name="Weon H.Y."/>
            <person name="Lee K.H."/>
            <person name="Seok S.J."/>
            <person name="Kwon S.W."/>
            <person name="Go S.J."/>
            <person name="Stackebrandt E."/>
        </authorList>
    </citation>
    <scope>NUCLEOTIDE SEQUENCE [LARGE SCALE GENOMIC DNA]</scope>
    <source>
        <strain evidence="1 2">DSM 17673</strain>
    </source>
</reference>
<keyword evidence="1" id="KW-0489">Methyltransferase</keyword>
<organism evidence="1 2">
    <name type="scientific">Luteibacter yeojuensis</name>
    <dbReference type="NCBI Taxonomy" id="345309"/>
    <lineage>
        <taxon>Bacteria</taxon>
        <taxon>Pseudomonadati</taxon>
        <taxon>Pseudomonadota</taxon>
        <taxon>Gammaproteobacteria</taxon>
        <taxon>Lysobacterales</taxon>
        <taxon>Rhodanobacteraceae</taxon>
        <taxon>Luteibacter</taxon>
    </lineage>
</organism>
<dbReference type="GO" id="GO:0032259">
    <property type="term" value="P:methylation"/>
    <property type="evidence" value="ECO:0007669"/>
    <property type="project" value="UniProtKB-KW"/>
</dbReference>
<dbReference type="EMBL" id="JAAQTL010000001">
    <property type="protein sequence ID" value="NID14518.1"/>
    <property type="molecule type" value="Genomic_DNA"/>
</dbReference>
<sequence>MSAQVGSRPYQEATARLPLVRSLLEARYRKAFFAHHALTHHLYRGVYRTFDEAQASIPPANATGYDNTESAGLYRDRTHRIFINDYPMIYWLGRWFGEGARSVFDLGGHIGIAYYAYQKLLNYPQGLRWTVMDVPAVNEAGERWAKEHDPLGRLHFADDIAGAAGADVLFAAGSLQYLRYSLADALAAMEPKPRFLLLNSVPVHMRESYFTVQNIGTACCPYRVTAEREFLGGLASLGYELRDRWENQQRSCIVPFHPELSLDRYFGFAFQRDATL</sequence>
<dbReference type="GO" id="GO:0008168">
    <property type="term" value="F:methyltransferase activity"/>
    <property type="evidence" value="ECO:0007669"/>
    <property type="project" value="UniProtKB-KW"/>
</dbReference>
<keyword evidence="1" id="KW-0808">Transferase</keyword>
<evidence type="ECO:0000313" key="2">
    <source>
        <dbReference type="Proteomes" id="UP000518878"/>
    </source>
</evidence>
<dbReference type="RefSeq" id="WP_166698228.1">
    <property type="nucleotide sequence ID" value="NZ_JAAQTL010000001.1"/>
</dbReference>
<protein>
    <submittedName>
        <fullName evidence="1">Methyltransferase, TIGR04325 family</fullName>
        <ecNumber evidence="1">2.1.1.-</ecNumber>
    </submittedName>
</protein>
<dbReference type="EC" id="2.1.1.-" evidence="1"/>
<keyword evidence="2" id="KW-1185">Reference proteome</keyword>
<gene>
    <name evidence="1" type="ORF">HBF32_03450</name>
</gene>
<dbReference type="AlphaFoldDB" id="A0A7X5QSB8"/>
<name>A0A7X5QSB8_9GAMM</name>
<dbReference type="Proteomes" id="UP000518878">
    <property type="component" value="Unassembled WGS sequence"/>
</dbReference>
<dbReference type="InterPro" id="IPR029063">
    <property type="entry name" value="SAM-dependent_MTases_sf"/>
</dbReference>
<evidence type="ECO:0000313" key="1">
    <source>
        <dbReference type="EMBL" id="NID14518.1"/>
    </source>
</evidence>
<dbReference type="Gene3D" id="3.40.50.150">
    <property type="entry name" value="Vaccinia Virus protein VP39"/>
    <property type="match status" value="1"/>
</dbReference>
<proteinExistence type="predicted"/>
<dbReference type="InterPro" id="IPR027612">
    <property type="entry name" value="Put_MTase_LIC12133"/>
</dbReference>
<comment type="caution">
    <text evidence="1">The sequence shown here is derived from an EMBL/GenBank/DDBJ whole genome shotgun (WGS) entry which is preliminary data.</text>
</comment>
<accession>A0A7X5QSB8</accession>